<comment type="caution">
    <text evidence="1">The sequence shown here is derived from an EMBL/GenBank/DDBJ whole genome shotgun (WGS) entry which is preliminary data.</text>
</comment>
<proteinExistence type="predicted"/>
<keyword evidence="2" id="KW-1185">Reference proteome</keyword>
<organism evidence="1 2">
    <name type="scientific">Choristoneura fumiferana</name>
    <name type="common">Spruce budworm moth</name>
    <name type="synonym">Archips fumiferana</name>
    <dbReference type="NCBI Taxonomy" id="7141"/>
    <lineage>
        <taxon>Eukaryota</taxon>
        <taxon>Metazoa</taxon>
        <taxon>Ecdysozoa</taxon>
        <taxon>Arthropoda</taxon>
        <taxon>Hexapoda</taxon>
        <taxon>Insecta</taxon>
        <taxon>Pterygota</taxon>
        <taxon>Neoptera</taxon>
        <taxon>Endopterygota</taxon>
        <taxon>Lepidoptera</taxon>
        <taxon>Glossata</taxon>
        <taxon>Ditrysia</taxon>
        <taxon>Tortricoidea</taxon>
        <taxon>Tortricidae</taxon>
        <taxon>Tortricinae</taxon>
        <taxon>Choristoneura</taxon>
    </lineage>
</organism>
<evidence type="ECO:0000313" key="1">
    <source>
        <dbReference type="EMBL" id="KAI8438379.1"/>
    </source>
</evidence>
<dbReference type="Proteomes" id="UP001064048">
    <property type="component" value="Chromosome 18"/>
</dbReference>
<sequence>MSAPFYSYDPCVTSGCPCGACYPFSTKTCAASCNDLRPCSKCPGGGCSPCPAPVRPCPPPPPPEPILPCLQPCPPCDKPSMPLHPPAPYIQSVAIPCCRPNRVKPCPCYCCTEAGVCSPKRCSFPGVPVCGGCCGPCMPVW</sequence>
<protein>
    <submittedName>
        <fullName evidence="1">Uncharacterized protein</fullName>
    </submittedName>
</protein>
<dbReference type="EMBL" id="CM046118">
    <property type="protein sequence ID" value="KAI8438379.1"/>
    <property type="molecule type" value="Genomic_DNA"/>
</dbReference>
<name>A0ACC0KPB9_CHOFU</name>
<gene>
    <name evidence="1" type="ORF">MSG28_010929</name>
</gene>
<accession>A0ACC0KPB9</accession>
<reference evidence="1 2" key="1">
    <citation type="journal article" date="2022" name="Genome Biol. Evol.">
        <title>The Spruce Budworm Genome: Reconstructing the Evolutionary History of Antifreeze Proteins.</title>
        <authorList>
            <person name="Beliveau C."/>
            <person name="Gagne P."/>
            <person name="Picq S."/>
            <person name="Vernygora O."/>
            <person name="Keeling C.I."/>
            <person name="Pinkney K."/>
            <person name="Doucet D."/>
            <person name="Wen F."/>
            <person name="Johnston J.S."/>
            <person name="Maaroufi H."/>
            <person name="Boyle B."/>
            <person name="Laroche J."/>
            <person name="Dewar K."/>
            <person name="Juretic N."/>
            <person name="Blackburn G."/>
            <person name="Nisole A."/>
            <person name="Brunet B."/>
            <person name="Brandao M."/>
            <person name="Lumley L."/>
            <person name="Duan J."/>
            <person name="Quan G."/>
            <person name="Lucarotti C.J."/>
            <person name="Roe A.D."/>
            <person name="Sperling F.A.H."/>
            <person name="Levesque R.C."/>
            <person name="Cusson M."/>
        </authorList>
    </citation>
    <scope>NUCLEOTIDE SEQUENCE [LARGE SCALE GENOMIC DNA]</scope>
    <source>
        <strain evidence="1">Glfc:IPQL:Cfum</strain>
    </source>
</reference>
<evidence type="ECO:0000313" key="2">
    <source>
        <dbReference type="Proteomes" id="UP001064048"/>
    </source>
</evidence>